<accession>A0A286RCM1</accession>
<evidence type="ECO:0000256" key="4">
    <source>
        <dbReference type="ARBA" id="ARBA00022448"/>
    </source>
</evidence>
<evidence type="ECO:0000256" key="7">
    <source>
        <dbReference type="ARBA" id="ARBA00022795"/>
    </source>
</evidence>
<keyword evidence="16" id="KW-1185">Reference proteome</keyword>
<dbReference type="GO" id="GO:0044780">
    <property type="term" value="P:bacterial-type flagellum assembly"/>
    <property type="evidence" value="ECO:0007669"/>
    <property type="project" value="InterPro"/>
</dbReference>
<feature type="transmembrane region" description="Helical" evidence="13">
    <location>
        <begin position="196"/>
        <end position="213"/>
    </location>
</feature>
<evidence type="ECO:0000256" key="5">
    <source>
        <dbReference type="ARBA" id="ARBA00022475"/>
    </source>
</evidence>
<dbReference type="NCBIfam" id="TIGR00328">
    <property type="entry name" value="flhB"/>
    <property type="match status" value="1"/>
</dbReference>
<keyword evidence="5 13" id="KW-1003">Cell membrane</keyword>
<keyword evidence="15" id="KW-0969">Cilium</keyword>
<dbReference type="PANTHER" id="PTHR30531:SF12">
    <property type="entry name" value="FLAGELLAR BIOSYNTHETIC PROTEIN FLHB"/>
    <property type="match status" value="1"/>
</dbReference>
<keyword evidence="15" id="KW-0966">Cell projection</keyword>
<evidence type="ECO:0000256" key="11">
    <source>
        <dbReference type="ARBA" id="ARBA00023225"/>
    </source>
</evidence>
<dbReference type="FunFam" id="3.40.1690.10:FF:000001">
    <property type="entry name" value="Flagellar biosynthetic protein FlhB"/>
    <property type="match status" value="1"/>
</dbReference>
<evidence type="ECO:0000256" key="14">
    <source>
        <dbReference type="SAM" id="MobiDB-lite"/>
    </source>
</evidence>
<dbReference type="InterPro" id="IPR006135">
    <property type="entry name" value="T3SS_substrate_exporter"/>
</dbReference>
<evidence type="ECO:0000256" key="10">
    <source>
        <dbReference type="ARBA" id="ARBA00023136"/>
    </source>
</evidence>
<comment type="subcellular location">
    <subcellularLocation>
        <location evidence="1">Cell membrane</location>
        <topology evidence="1">Multi-pass membrane protein</topology>
    </subcellularLocation>
</comment>
<reference evidence="15 16" key="1">
    <citation type="journal article" name="Front. Microbiol.">
        <title>Sugar Metabolism of the First Thermophilic Planctomycete Thermogutta terrifontis: Comparative Genomic and Transcriptomic Approaches.</title>
        <authorList>
            <person name="Elcheninov A.G."/>
            <person name="Menzel P."/>
            <person name="Gudbergsdottir S.R."/>
            <person name="Slesarev A.I."/>
            <person name="Kadnikov V.V."/>
            <person name="Krogh A."/>
            <person name="Bonch-Osmolovskaya E.A."/>
            <person name="Peng X."/>
            <person name="Kublanov I.V."/>
        </authorList>
    </citation>
    <scope>NUCLEOTIDE SEQUENCE [LARGE SCALE GENOMIC DNA]</scope>
    <source>
        <strain evidence="15 16">R1</strain>
    </source>
</reference>
<keyword evidence="6 13" id="KW-0812">Transmembrane</keyword>
<evidence type="ECO:0000256" key="2">
    <source>
        <dbReference type="ARBA" id="ARBA00010690"/>
    </source>
</evidence>
<dbReference type="PRINTS" id="PR00950">
    <property type="entry name" value="TYPE3IMSPROT"/>
</dbReference>
<dbReference type="Gene3D" id="3.40.1690.10">
    <property type="entry name" value="secretion proteins EscU"/>
    <property type="match status" value="1"/>
</dbReference>
<dbReference type="SUPFAM" id="SSF160544">
    <property type="entry name" value="EscU C-terminal domain-like"/>
    <property type="match status" value="1"/>
</dbReference>
<keyword evidence="10 13" id="KW-0472">Membrane</keyword>
<evidence type="ECO:0000256" key="1">
    <source>
        <dbReference type="ARBA" id="ARBA00004651"/>
    </source>
</evidence>
<dbReference type="GO" id="GO:0005886">
    <property type="term" value="C:plasma membrane"/>
    <property type="evidence" value="ECO:0007669"/>
    <property type="project" value="UniProtKB-SubCell"/>
</dbReference>
<dbReference type="RefSeq" id="WP_095414242.1">
    <property type="nucleotide sequence ID" value="NZ_CP018477.1"/>
</dbReference>
<proteinExistence type="inferred from homology"/>
<evidence type="ECO:0000313" key="16">
    <source>
        <dbReference type="Proteomes" id="UP000215086"/>
    </source>
</evidence>
<keyword evidence="8 13" id="KW-0653">Protein transport</keyword>
<organism evidence="15 16">
    <name type="scientific">Thermogutta terrifontis</name>
    <dbReference type="NCBI Taxonomy" id="1331910"/>
    <lineage>
        <taxon>Bacteria</taxon>
        <taxon>Pseudomonadati</taxon>
        <taxon>Planctomycetota</taxon>
        <taxon>Planctomycetia</taxon>
        <taxon>Pirellulales</taxon>
        <taxon>Thermoguttaceae</taxon>
        <taxon>Thermogutta</taxon>
    </lineage>
</organism>
<dbReference type="EMBL" id="CP018477">
    <property type="protein sequence ID" value="ASV73716.1"/>
    <property type="molecule type" value="Genomic_DNA"/>
</dbReference>
<feature type="transmembrane region" description="Helical" evidence="13">
    <location>
        <begin position="95"/>
        <end position="116"/>
    </location>
</feature>
<sequence length="360" mass="39197">MPDDAGERTIEPTQHRRQKAREEGHVARSSDLVSALVLLAGTGALLVSGRALVETVVGLTERHLGGEAWLTTDVNTASAMFLEVTQEIGQALAPLLLAVVIAAVVGHFIQFGFLFLPQKAAPDLTRIDPLKGFGRIFSLANIVRLLFGIFKILVVGAVAAVYLASKVDSIFLLGALLPGEIASFLAELLVWTTLRLGIALLILAILDFGFQYWKREQDLKMTPQELREELKNLEGDPQIAARRKVVQRQLMLNRVNQAVPKADVVVTNPTELAVALKYDPETMAAPVVVAKGAGLVAQRIRKLAEEHGVPIIEKKPLAQALYRTVEVNQPIPEDLYAAVAEVLAYVYHLKGKKVPPPRAA</sequence>
<name>A0A286RCM1_9BACT</name>
<keyword evidence="4 13" id="KW-0813">Transport</keyword>
<evidence type="ECO:0000256" key="6">
    <source>
        <dbReference type="ARBA" id="ARBA00022692"/>
    </source>
</evidence>
<dbReference type="InterPro" id="IPR006136">
    <property type="entry name" value="FlhB"/>
</dbReference>
<dbReference type="KEGG" id="ttf:THTE_1114"/>
<keyword evidence="7 13" id="KW-1005">Bacterial flagellum biogenesis</keyword>
<dbReference type="GO" id="GO:0009306">
    <property type="term" value="P:protein secretion"/>
    <property type="evidence" value="ECO:0007669"/>
    <property type="project" value="InterPro"/>
</dbReference>
<comment type="similarity">
    <text evidence="2 13">Belongs to the type III secretion exporter family.</text>
</comment>
<feature type="transmembrane region" description="Helical" evidence="13">
    <location>
        <begin position="170"/>
        <end position="190"/>
    </location>
</feature>
<dbReference type="AlphaFoldDB" id="A0A286RCM1"/>
<evidence type="ECO:0000256" key="12">
    <source>
        <dbReference type="ARBA" id="ARBA00025078"/>
    </source>
</evidence>
<feature type="region of interest" description="Disordered" evidence="14">
    <location>
        <begin position="1"/>
        <end position="26"/>
    </location>
</feature>
<evidence type="ECO:0000313" key="15">
    <source>
        <dbReference type="EMBL" id="ASV73716.1"/>
    </source>
</evidence>
<dbReference type="OrthoDB" id="9807950at2"/>
<dbReference type="Pfam" id="PF01312">
    <property type="entry name" value="Bac_export_2"/>
    <property type="match status" value="1"/>
</dbReference>
<feature type="transmembrane region" description="Helical" evidence="13">
    <location>
        <begin position="136"/>
        <end position="163"/>
    </location>
</feature>
<dbReference type="InterPro" id="IPR029025">
    <property type="entry name" value="T3SS_substrate_exporter_C"/>
</dbReference>
<evidence type="ECO:0000256" key="3">
    <source>
        <dbReference type="ARBA" id="ARBA00021622"/>
    </source>
</evidence>
<evidence type="ECO:0000256" key="9">
    <source>
        <dbReference type="ARBA" id="ARBA00022989"/>
    </source>
</evidence>
<comment type="function">
    <text evidence="12 13">Required for formation of the rod structure in the basal body of the flagellar apparatus. Together with FliI and FliH, may constitute the export apparatus of flagellin.</text>
</comment>
<gene>
    <name evidence="13" type="primary">flhB</name>
    <name evidence="15" type="ORF">THTE_1114</name>
</gene>
<protein>
    <recommendedName>
        <fullName evidence="3 13">Flagellar biosynthetic protein FlhB</fullName>
    </recommendedName>
</protein>
<dbReference type="Proteomes" id="UP000215086">
    <property type="component" value="Chromosome"/>
</dbReference>
<evidence type="ECO:0000256" key="13">
    <source>
        <dbReference type="RuleBase" id="RU364091"/>
    </source>
</evidence>
<keyword evidence="15" id="KW-0282">Flagellum</keyword>
<dbReference type="PANTHER" id="PTHR30531">
    <property type="entry name" value="FLAGELLAR BIOSYNTHETIC PROTEIN FLHB"/>
    <property type="match status" value="1"/>
</dbReference>
<keyword evidence="11 13" id="KW-1006">Bacterial flagellum protein export</keyword>
<keyword evidence="9 13" id="KW-1133">Transmembrane helix</keyword>
<evidence type="ECO:0000256" key="8">
    <source>
        <dbReference type="ARBA" id="ARBA00022927"/>
    </source>
</evidence>